<evidence type="ECO:0000256" key="9">
    <source>
        <dbReference type="ARBA" id="ARBA00023136"/>
    </source>
</evidence>
<evidence type="ECO:0000256" key="5">
    <source>
        <dbReference type="ARBA" id="ARBA00022679"/>
    </source>
</evidence>
<keyword evidence="6" id="KW-0812">Transmembrane</keyword>
<dbReference type="EMBL" id="QGNW01000304">
    <property type="protein sequence ID" value="RVW77965.1"/>
    <property type="molecule type" value="Genomic_DNA"/>
</dbReference>
<keyword evidence="10" id="KW-0325">Glycoprotein</keyword>
<evidence type="ECO:0000256" key="10">
    <source>
        <dbReference type="ARBA" id="ARBA00023180"/>
    </source>
</evidence>
<keyword evidence="5 14" id="KW-0808">Transferase</keyword>
<keyword evidence="9" id="KW-0472">Membrane</keyword>
<organism evidence="14 15">
    <name type="scientific">Vitis vinifera</name>
    <name type="common">Grape</name>
    <dbReference type="NCBI Taxonomy" id="29760"/>
    <lineage>
        <taxon>Eukaryota</taxon>
        <taxon>Viridiplantae</taxon>
        <taxon>Streptophyta</taxon>
        <taxon>Embryophyta</taxon>
        <taxon>Tracheophyta</taxon>
        <taxon>Spermatophyta</taxon>
        <taxon>Magnoliopsida</taxon>
        <taxon>eudicotyledons</taxon>
        <taxon>Gunneridae</taxon>
        <taxon>Pentapetalae</taxon>
        <taxon>rosids</taxon>
        <taxon>Vitales</taxon>
        <taxon>Vitaceae</taxon>
        <taxon>Viteae</taxon>
        <taxon>Vitis</taxon>
    </lineage>
</organism>
<dbReference type="GO" id="GO:0016757">
    <property type="term" value="F:glycosyltransferase activity"/>
    <property type="evidence" value="ECO:0007669"/>
    <property type="project" value="UniProtKB-KW"/>
</dbReference>
<keyword evidence="11" id="KW-0294">Fucose metabolism</keyword>
<dbReference type="PANTHER" id="PTHR31741">
    <property type="entry name" value="OS02G0726500 PROTEIN-RELATED"/>
    <property type="match status" value="1"/>
</dbReference>
<dbReference type="InterPro" id="IPR019378">
    <property type="entry name" value="GDP-Fuc_O-FucTrfase"/>
</dbReference>
<comment type="subcellular location">
    <subcellularLocation>
        <location evidence="1">Membrane</location>
        <topology evidence="1">Single-pass type II membrane protein</topology>
    </subcellularLocation>
</comment>
<evidence type="ECO:0000256" key="4">
    <source>
        <dbReference type="ARBA" id="ARBA00022676"/>
    </source>
</evidence>
<evidence type="ECO:0000256" key="3">
    <source>
        <dbReference type="ARBA" id="ARBA00007737"/>
    </source>
</evidence>
<comment type="pathway">
    <text evidence="2">Glycan metabolism.</text>
</comment>
<dbReference type="Pfam" id="PF10250">
    <property type="entry name" value="O-FucT"/>
    <property type="match status" value="2"/>
</dbReference>
<dbReference type="GO" id="GO:0016020">
    <property type="term" value="C:membrane"/>
    <property type="evidence" value="ECO:0007669"/>
    <property type="project" value="UniProtKB-SubCell"/>
</dbReference>
<comment type="caution">
    <text evidence="14">The sequence shown here is derived from an EMBL/GenBank/DDBJ whole genome shotgun (WGS) entry which is preliminary data.</text>
</comment>
<evidence type="ECO:0000256" key="6">
    <source>
        <dbReference type="ARBA" id="ARBA00022692"/>
    </source>
</evidence>
<evidence type="ECO:0000256" key="13">
    <source>
        <dbReference type="ARBA" id="ARBA00030350"/>
    </source>
</evidence>
<evidence type="ECO:0000256" key="2">
    <source>
        <dbReference type="ARBA" id="ARBA00004881"/>
    </source>
</evidence>
<evidence type="ECO:0000256" key="8">
    <source>
        <dbReference type="ARBA" id="ARBA00022989"/>
    </source>
</evidence>
<reference evidence="14 15" key="1">
    <citation type="journal article" date="2018" name="PLoS Genet.">
        <title>Population sequencing reveals clonal diversity and ancestral inbreeding in the grapevine cultivar Chardonnay.</title>
        <authorList>
            <person name="Roach M.J."/>
            <person name="Johnson D.L."/>
            <person name="Bohlmann J."/>
            <person name="van Vuuren H.J."/>
            <person name="Jones S.J."/>
            <person name="Pretorius I.S."/>
            <person name="Schmidt S.A."/>
            <person name="Borneman A.R."/>
        </authorList>
    </citation>
    <scope>NUCLEOTIDE SEQUENCE [LARGE SCALE GENOMIC DNA]</scope>
    <source>
        <strain evidence="15">cv. Chardonnay</strain>
        <tissue evidence="14">Leaf</tissue>
    </source>
</reference>
<evidence type="ECO:0000256" key="1">
    <source>
        <dbReference type="ARBA" id="ARBA00004606"/>
    </source>
</evidence>
<sequence>MHILPLFSKYKVIQFNKTDARLANNGLPLDLQKLRCRVNFQALKFTPQIEALGHKLVHILQEKGPFVALHLRYEMDMLAFSGCTHGCTEEEAEELKQMRNWWEGYSIQGSCSHILAMKLKALKQDLKTWNKEVLGNVTTKKLEALALLRLWDAKERERALIVEETEHADSAVFSEEEVPEALSNVCEDKASARMVFLGVLRAETRRPLVSLFVLAMGTLSRLLSRAKEGGFINGFLIRGRNGVGVEVSHLLFVDDTLILCDASKENLEYLSWVFMWFEACFELKINLGKSEMIPIGNVPNLEELAEVLGWKVGAIPTTYLGLPLRAPFKFSEIWERVEERFQKRLAWVASRLEKIQSDFLWDERALVNKPHLLSWSVVCLEKVKGRLGFRSLGTFNKALLGKWSWRFAIERNPLWKRPPLKTLMWLMLGMVVDGILVGDALFNERFTLELGRLSCWYAYPWWREKEIVSEERDYKVCALSHQRSEQRLAALRAAFPKIVKKEMLLGPEELQQFQNHSSQMAALDFMVSISSNIFIPTYDGNMAKLVEGHRRYLGFRKSILLHRKALVELLDLHQNGTLSWSEFEVSVRRAHDKRMGQPTRRRVIPDKRKEEDYFYANPQECLCERANCDDLLGPSNLSTVR</sequence>
<evidence type="ECO:0000256" key="11">
    <source>
        <dbReference type="ARBA" id="ARBA00023253"/>
    </source>
</evidence>
<accession>A0A438H0E0</accession>
<keyword evidence="7" id="KW-0735">Signal-anchor</keyword>
<dbReference type="PANTHER" id="PTHR31741:SF51">
    <property type="entry name" value="RHAMNOGALACTURONAN I RHAMNOSYLTRANSFERASE 1"/>
    <property type="match status" value="1"/>
</dbReference>
<keyword evidence="8" id="KW-1133">Transmembrane helix</keyword>
<gene>
    <name evidence="14" type="primary">OFUT3_1</name>
    <name evidence="14" type="ORF">CK203_048288</name>
</gene>
<evidence type="ECO:0000256" key="12">
    <source>
        <dbReference type="ARBA" id="ARBA00023277"/>
    </source>
</evidence>
<evidence type="ECO:0000256" key="7">
    <source>
        <dbReference type="ARBA" id="ARBA00022968"/>
    </source>
</evidence>
<evidence type="ECO:0000313" key="15">
    <source>
        <dbReference type="Proteomes" id="UP000288805"/>
    </source>
</evidence>
<dbReference type="Proteomes" id="UP000288805">
    <property type="component" value="Unassembled WGS sequence"/>
</dbReference>
<protein>
    <recommendedName>
        <fullName evidence="13">O-fucosyltransferase family protein</fullName>
    </recommendedName>
</protein>
<keyword evidence="4 14" id="KW-0328">Glycosyltransferase</keyword>
<keyword evidence="12" id="KW-0119">Carbohydrate metabolism</keyword>
<dbReference type="AlphaFoldDB" id="A0A438H0E0"/>
<proteinExistence type="inferred from homology"/>
<dbReference type="GO" id="GO:0006004">
    <property type="term" value="P:fucose metabolic process"/>
    <property type="evidence" value="ECO:0007669"/>
    <property type="project" value="UniProtKB-KW"/>
</dbReference>
<comment type="similarity">
    <text evidence="3">Belongs to the glycosyltransferase GT106 family.</text>
</comment>
<evidence type="ECO:0000313" key="14">
    <source>
        <dbReference type="EMBL" id="RVW77965.1"/>
    </source>
</evidence>
<name>A0A438H0E0_VITVI</name>